<gene>
    <name evidence="2" type="ORF">RRG08_062675</name>
</gene>
<keyword evidence="3" id="KW-1185">Reference proteome</keyword>
<comment type="caution">
    <text evidence="2">The sequence shown here is derived from an EMBL/GenBank/DDBJ whole genome shotgun (WGS) entry which is preliminary data.</text>
</comment>
<protein>
    <submittedName>
        <fullName evidence="2">Uncharacterized protein</fullName>
    </submittedName>
</protein>
<dbReference type="AlphaFoldDB" id="A0AAE0XMA8"/>
<accession>A0AAE0XMA8</accession>
<dbReference type="EMBL" id="JAWDGP010008046">
    <property type="protein sequence ID" value="KAK3696383.1"/>
    <property type="molecule type" value="Genomic_DNA"/>
</dbReference>
<sequence length="87" mass="9701">MVGYNIGRLCSASVSHTAMTVTRSFAGYLKDITLEGQKVTTKHNPRSSQGDRQGHHMTYPWKVTGSPIRSPHDITVEDHKVTYKVTT</sequence>
<dbReference type="Proteomes" id="UP001283361">
    <property type="component" value="Unassembled WGS sequence"/>
</dbReference>
<reference evidence="2" key="1">
    <citation type="journal article" date="2023" name="G3 (Bethesda)">
        <title>A reference genome for the long-term kleptoplast-retaining sea slug Elysia crispata morphotype clarki.</title>
        <authorList>
            <person name="Eastman K.E."/>
            <person name="Pendleton A.L."/>
            <person name="Shaikh M.A."/>
            <person name="Suttiyut T."/>
            <person name="Ogas R."/>
            <person name="Tomko P."/>
            <person name="Gavelis G."/>
            <person name="Widhalm J.R."/>
            <person name="Wisecaver J.H."/>
        </authorList>
    </citation>
    <scope>NUCLEOTIDE SEQUENCE</scope>
    <source>
        <strain evidence="2">ECLA1</strain>
    </source>
</reference>
<proteinExistence type="predicted"/>
<name>A0AAE0XMA8_9GAST</name>
<evidence type="ECO:0000313" key="2">
    <source>
        <dbReference type="EMBL" id="KAK3696383.1"/>
    </source>
</evidence>
<evidence type="ECO:0000256" key="1">
    <source>
        <dbReference type="SAM" id="MobiDB-lite"/>
    </source>
</evidence>
<organism evidence="2 3">
    <name type="scientific">Elysia crispata</name>
    <name type="common">lettuce slug</name>
    <dbReference type="NCBI Taxonomy" id="231223"/>
    <lineage>
        <taxon>Eukaryota</taxon>
        <taxon>Metazoa</taxon>
        <taxon>Spiralia</taxon>
        <taxon>Lophotrochozoa</taxon>
        <taxon>Mollusca</taxon>
        <taxon>Gastropoda</taxon>
        <taxon>Heterobranchia</taxon>
        <taxon>Euthyneura</taxon>
        <taxon>Panpulmonata</taxon>
        <taxon>Sacoglossa</taxon>
        <taxon>Placobranchoidea</taxon>
        <taxon>Plakobranchidae</taxon>
        <taxon>Elysia</taxon>
    </lineage>
</organism>
<feature type="region of interest" description="Disordered" evidence="1">
    <location>
        <begin position="39"/>
        <end position="72"/>
    </location>
</feature>
<evidence type="ECO:0000313" key="3">
    <source>
        <dbReference type="Proteomes" id="UP001283361"/>
    </source>
</evidence>